<dbReference type="GO" id="GO:0006355">
    <property type="term" value="P:regulation of DNA-templated transcription"/>
    <property type="evidence" value="ECO:0007669"/>
    <property type="project" value="InterPro"/>
</dbReference>
<dbReference type="KEGG" id="rjg:CCGE525_34625"/>
<protein>
    <recommendedName>
        <fullName evidence="3">HTH luxR-type domain-containing protein</fullName>
    </recommendedName>
</protein>
<dbReference type="SUPFAM" id="SSF46894">
    <property type="entry name" value="C-terminal effector domain of the bipartite response regulators"/>
    <property type="match status" value="1"/>
</dbReference>
<evidence type="ECO:0008006" key="3">
    <source>
        <dbReference type="Google" id="ProtNLM"/>
    </source>
</evidence>
<keyword evidence="2" id="KW-1185">Reference proteome</keyword>
<reference evidence="1 2" key="1">
    <citation type="submission" date="2018-10" db="EMBL/GenBank/DDBJ databases">
        <title>Rhizobium etli, R. leguminosarum and a new Rhizobium genospecies from Phaseolus dumosus.</title>
        <authorList>
            <person name="Ramirez-Puebla S.T."/>
            <person name="Rogel-Hernandez M.A."/>
            <person name="Guerrero G."/>
            <person name="Ormeno-Orrillo E."/>
            <person name="Martinez-Romero J.C."/>
            <person name="Negrete-Yankelevich S."/>
            <person name="Martinez-Romero E."/>
        </authorList>
    </citation>
    <scope>NUCLEOTIDE SEQUENCE [LARGE SCALE GENOMIC DNA]</scope>
    <source>
        <strain evidence="1 2">CCGE525</strain>
        <plasmid evidence="2">prccge525b</plasmid>
    </source>
</reference>
<geneLocation type="plasmid" evidence="2">
    <name>prccge525b</name>
</geneLocation>
<keyword evidence="1" id="KW-0614">Plasmid</keyword>
<evidence type="ECO:0000313" key="1">
    <source>
        <dbReference type="EMBL" id="AYG63969.1"/>
    </source>
</evidence>
<dbReference type="OrthoDB" id="8378260at2"/>
<dbReference type="Proteomes" id="UP000282195">
    <property type="component" value="Plasmid pRCCGE525b"/>
</dbReference>
<name>A0A387FZ73_9HYPH</name>
<proteinExistence type="predicted"/>
<dbReference type="AlphaFoldDB" id="A0A387FZ73"/>
<organism evidence="1 2">
    <name type="scientific">Rhizobium jaguaris</name>
    <dbReference type="NCBI Taxonomy" id="1312183"/>
    <lineage>
        <taxon>Bacteria</taxon>
        <taxon>Pseudomonadati</taxon>
        <taxon>Pseudomonadota</taxon>
        <taxon>Alphaproteobacteria</taxon>
        <taxon>Hyphomicrobiales</taxon>
        <taxon>Rhizobiaceae</taxon>
        <taxon>Rhizobium/Agrobacterium group</taxon>
        <taxon>Rhizobium</taxon>
    </lineage>
</organism>
<dbReference type="InterPro" id="IPR016032">
    <property type="entry name" value="Sig_transdc_resp-reg_C-effctor"/>
</dbReference>
<accession>A0A387FZ73</accession>
<dbReference type="EMBL" id="CP032696">
    <property type="protein sequence ID" value="AYG63969.1"/>
    <property type="molecule type" value="Genomic_DNA"/>
</dbReference>
<gene>
    <name evidence="1" type="ORF">CCGE525_34625</name>
</gene>
<dbReference type="GO" id="GO:0003677">
    <property type="term" value="F:DNA binding"/>
    <property type="evidence" value="ECO:0007669"/>
    <property type="project" value="InterPro"/>
</dbReference>
<sequence>MKRKLSPFERSCLWWISVGRNVSEIALLEGKREAEICLCLDRAVARLGATSVEDALKKANLFRSDRLIVPLPERKA</sequence>
<evidence type="ECO:0000313" key="2">
    <source>
        <dbReference type="Proteomes" id="UP000282195"/>
    </source>
</evidence>